<dbReference type="InterPro" id="IPR001638">
    <property type="entry name" value="Solute-binding_3/MltF_N"/>
</dbReference>
<dbReference type="EMBL" id="JASSOM010000009">
    <property type="protein sequence ID" value="MDK9362447.1"/>
    <property type="molecule type" value="Genomic_DNA"/>
</dbReference>
<evidence type="ECO:0000256" key="3">
    <source>
        <dbReference type="ARBA" id="ARBA00012438"/>
    </source>
</evidence>
<dbReference type="Pfam" id="PF00512">
    <property type="entry name" value="HisKA"/>
    <property type="match status" value="1"/>
</dbReference>
<dbReference type="Pfam" id="PF00072">
    <property type="entry name" value="Response_reg"/>
    <property type="match status" value="1"/>
</dbReference>
<proteinExistence type="predicted"/>
<dbReference type="GO" id="GO:0005886">
    <property type="term" value="C:plasma membrane"/>
    <property type="evidence" value="ECO:0007669"/>
    <property type="project" value="UniProtKB-SubCell"/>
</dbReference>
<dbReference type="Gene3D" id="3.40.190.10">
    <property type="entry name" value="Periplasmic binding protein-like II"/>
    <property type="match status" value="4"/>
</dbReference>
<keyword evidence="4" id="KW-1003">Cell membrane</keyword>
<dbReference type="SMART" id="SM00062">
    <property type="entry name" value="PBPb"/>
    <property type="match status" value="2"/>
</dbReference>
<dbReference type="InterPro" id="IPR036097">
    <property type="entry name" value="HisK_dim/P_sf"/>
</dbReference>
<dbReference type="SMART" id="SM00448">
    <property type="entry name" value="REC"/>
    <property type="match status" value="1"/>
</dbReference>
<accession>A0AAP4D2P5</accession>
<comment type="catalytic activity">
    <reaction evidence="1">
        <text>ATP + protein L-histidine = ADP + protein N-phospho-L-histidine.</text>
        <dbReference type="EC" id="2.7.13.3"/>
    </reaction>
</comment>
<keyword evidence="11" id="KW-0418">Kinase</keyword>
<dbReference type="Pfam" id="PF01627">
    <property type="entry name" value="Hpt"/>
    <property type="match status" value="1"/>
</dbReference>
<feature type="modified residue" description="Phosphohistidine" evidence="16">
    <location>
        <position position="1148"/>
    </location>
</feature>
<feature type="domain" description="HPt" evidence="21">
    <location>
        <begin position="1109"/>
        <end position="1203"/>
    </location>
</feature>
<dbReference type="CDD" id="cd16922">
    <property type="entry name" value="HATPase_EvgS-ArcB-TorS-like"/>
    <property type="match status" value="1"/>
</dbReference>
<dbReference type="PROSITE" id="PS50110">
    <property type="entry name" value="RESPONSE_REGULATORY"/>
    <property type="match status" value="1"/>
</dbReference>
<evidence type="ECO:0000256" key="1">
    <source>
        <dbReference type="ARBA" id="ARBA00000085"/>
    </source>
</evidence>
<dbReference type="FunFam" id="3.40.50.2300:FF:000121">
    <property type="entry name" value="Sensor histidine kinase RcsC"/>
    <property type="match status" value="1"/>
</dbReference>
<dbReference type="InterPro" id="IPR003594">
    <property type="entry name" value="HATPase_dom"/>
</dbReference>
<evidence type="ECO:0000313" key="22">
    <source>
        <dbReference type="EMBL" id="MDK9362447.1"/>
    </source>
</evidence>
<evidence type="ECO:0000256" key="10">
    <source>
        <dbReference type="ARBA" id="ARBA00022741"/>
    </source>
</evidence>
<sequence>MRSVTRLANTMIMRAIAGLFLLFILSVPARSASPEPATLQLASDNQVFTPALPLGHYDLLWLAAKRSLTIAVYGQETPPLSMNSTTGRYRGMNADYLLLMENSLQIQVVIKHYADLDQALTALKAGEADIILTSPAGESDLDAGFSASLPLIRAYPTLVTRQADVMKPLSNDKDEVSVAIKQGYPSEQFIKMVFPKAHITSYADNYLALASVANHENDYFFGNNLTSSFILVRDFYQSLEMVKFWREPQTGNHFIVPADQKQLLGILDTFISSLTEQTHKQIAQSWVDTGNISFLNKAMKLTPREERWIAKHPVLRVLINPYYAPMSMVDDHQEIRGLLGDILNLIQLQTGLVFQPVIANSNTDMVNIMRKGGWDVLPTATFSAEREEEMLFTHPFIATPFVLVTRASSGPNELLAPGSKVAIPAYHPLTDKLKHKYPGVEWVIAENTSTALSKLMLGDVDAVVSTQLASRFIIDHYYPGTMKYTRIPDEPSAQIAFAIPRDASELQSILNKALDDIPPKEILNLAGKWIKAPEVKIGTWNLYNRPFYLVIGLAILLVITSLLWGVYLLRAIGRGKAAQAALNYQLTFSQTLSNSIPVPVYVITLEGELESYNSAFSEFFIAERREAMSYSLFDRRSPLADVFYTVQPEIQQGLTPGHVITHSLTLNNGGENRQILHWLTLCLMPENRPAILICGWQDITESRQLMKALQVEKDKAIDANQAKSQFLASMSHEIRTPVSAIMGFLELLTTRKQSAEETKEAIQLAYSTAQTLIALIGDVLDMEKIESGNFTLTPEWVDLESVINATVANFEGLARQKNLRLTVDCRLEDGKTLWLDPQAIKQVLSNLLSNAIKFTAEGGVDVMAHTQAMGEERVYLTLSVRDTGAGISHVEQQQLFKPFSQTESGKRQIGSGLGLVICREMVERMAGQISITSQPGMGTTMMVTLVTQTSDHAPDVPLIAEQEATLPASLRIVIAEDNPTNRLLLRRQLDILGYHVDEAEDGLQALNLIRNQEYDLLITDLNMPNMDGITLTQRVRELNQNMVIWGLTANAQTEEKERCLAVGMNLCLFKPIELQQLKAALSGVNMAEDGPPLDAFIDMPGLEAHSLGDKKLMCQMLEQARIENDKDVAAAVQALAQEEWDVLQHHLHRINGTMQLLGATPLYELAETLENQLAAGLHPPALGKGVMQLEQQISALNAAIDAYSRSVRH</sequence>
<gene>
    <name evidence="22" type="ORF">QQF32_04425</name>
</gene>
<keyword evidence="15 18" id="KW-0472">Membrane</keyword>
<dbReference type="InterPro" id="IPR049871">
    <property type="entry name" value="BvgS-like_periplasmic2"/>
</dbReference>
<dbReference type="GO" id="GO:0009927">
    <property type="term" value="F:histidine phosphotransfer kinase activity"/>
    <property type="evidence" value="ECO:0007669"/>
    <property type="project" value="TreeGrafter"/>
</dbReference>
<comment type="subcellular location">
    <subcellularLocation>
        <location evidence="2">Cell inner membrane</location>
        <topology evidence="2">Multi-pass membrane protein</topology>
    </subcellularLocation>
</comment>
<feature type="transmembrane region" description="Helical" evidence="18">
    <location>
        <begin position="547"/>
        <end position="569"/>
    </location>
</feature>
<keyword evidence="14" id="KW-0902">Two-component regulatory system</keyword>
<dbReference type="PANTHER" id="PTHR43047">
    <property type="entry name" value="TWO-COMPONENT HISTIDINE PROTEIN KINASE"/>
    <property type="match status" value="1"/>
</dbReference>
<dbReference type="PROSITE" id="PS50109">
    <property type="entry name" value="HIS_KIN"/>
    <property type="match status" value="1"/>
</dbReference>
<evidence type="ECO:0000256" key="12">
    <source>
        <dbReference type="ARBA" id="ARBA00022840"/>
    </source>
</evidence>
<feature type="modified residue" description="4-aspartylphosphate" evidence="17">
    <location>
        <position position="1020"/>
    </location>
</feature>
<keyword evidence="9" id="KW-0732">Signal</keyword>
<dbReference type="GO" id="GO:0000155">
    <property type="term" value="F:phosphorelay sensor kinase activity"/>
    <property type="evidence" value="ECO:0007669"/>
    <property type="project" value="InterPro"/>
</dbReference>
<keyword evidence="10" id="KW-0547">Nucleotide-binding</keyword>
<evidence type="ECO:0000256" key="15">
    <source>
        <dbReference type="ARBA" id="ARBA00023136"/>
    </source>
</evidence>
<dbReference type="Gene3D" id="3.30.450.20">
    <property type="entry name" value="PAS domain"/>
    <property type="match status" value="1"/>
</dbReference>
<dbReference type="InterPro" id="IPR036890">
    <property type="entry name" value="HATPase_C_sf"/>
</dbReference>
<dbReference type="InterPro" id="IPR011006">
    <property type="entry name" value="CheY-like_superfamily"/>
</dbReference>
<name>A0AAP4D2P5_9ENTR</name>
<dbReference type="InterPro" id="IPR035965">
    <property type="entry name" value="PAS-like_dom_sf"/>
</dbReference>
<dbReference type="AlphaFoldDB" id="A0AAP4D2P5"/>
<dbReference type="InterPro" id="IPR049870">
    <property type="entry name" value="BvgS-like_periplasmic1"/>
</dbReference>
<dbReference type="EC" id="2.7.13.3" evidence="3"/>
<dbReference type="Proteomes" id="UP001223214">
    <property type="component" value="Unassembled WGS sequence"/>
</dbReference>
<dbReference type="InterPro" id="IPR004358">
    <property type="entry name" value="Sig_transdc_His_kin-like_C"/>
</dbReference>
<dbReference type="SMART" id="SM00387">
    <property type="entry name" value="HATPase_c"/>
    <property type="match status" value="1"/>
</dbReference>
<dbReference type="Gene3D" id="1.10.287.130">
    <property type="match status" value="1"/>
</dbReference>
<dbReference type="InterPro" id="IPR001789">
    <property type="entry name" value="Sig_transdc_resp-reg_receiver"/>
</dbReference>
<dbReference type="SUPFAM" id="SSF53850">
    <property type="entry name" value="Periplasmic binding protein-like II"/>
    <property type="match status" value="2"/>
</dbReference>
<organism evidence="22 23">
    <name type="scientific">Lelliottia wanjuensis</name>
    <dbReference type="NCBI Taxonomy" id="3050585"/>
    <lineage>
        <taxon>Bacteria</taxon>
        <taxon>Pseudomonadati</taxon>
        <taxon>Pseudomonadota</taxon>
        <taxon>Gammaproteobacteria</taxon>
        <taxon>Enterobacterales</taxon>
        <taxon>Enterobacteriaceae</taxon>
        <taxon>Lelliottia</taxon>
    </lineage>
</organism>
<evidence type="ECO:0000256" key="4">
    <source>
        <dbReference type="ARBA" id="ARBA00022475"/>
    </source>
</evidence>
<dbReference type="FunFam" id="3.30.565.10:FF:000010">
    <property type="entry name" value="Sensor histidine kinase RcsC"/>
    <property type="match status" value="1"/>
</dbReference>
<dbReference type="PANTHER" id="PTHR43047:SF72">
    <property type="entry name" value="OSMOSENSING HISTIDINE PROTEIN KINASE SLN1"/>
    <property type="match status" value="1"/>
</dbReference>
<feature type="domain" description="Histidine kinase" evidence="19">
    <location>
        <begin position="729"/>
        <end position="949"/>
    </location>
</feature>
<comment type="caution">
    <text evidence="22">The sequence shown here is derived from an EMBL/GenBank/DDBJ whole genome shotgun (WGS) entry which is preliminary data.</text>
</comment>
<evidence type="ECO:0000256" key="18">
    <source>
        <dbReference type="SAM" id="Phobius"/>
    </source>
</evidence>
<dbReference type="CDD" id="cd17546">
    <property type="entry name" value="REC_hyHK_CKI1_RcsC-like"/>
    <property type="match status" value="1"/>
</dbReference>
<dbReference type="Gene3D" id="3.30.565.10">
    <property type="entry name" value="Histidine kinase-like ATPase, C-terminal domain"/>
    <property type="match status" value="1"/>
</dbReference>
<evidence type="ECO:0000256" key="7">
    <source>
        <dbReference type="ARBA" id="ARBA00022679"/>
    </source>
</evidence>
<evidence type="ECO:0000259" key="20">
    <source>
        <dbReference type="PROSITE" id="PS50110"/>
    </source>
</evidence>
<evidence type="ECO:0000256" key="14">
    <source>
        <dbReference type="ARBA" id="ARBA00023012"/>
    </source>
</evidence>
<evidence type="ECO:0000259" key="19">
    <source>
        <dbReference type="PROSITE" id="PS50109"/>
    </source>
</evidence>
<dbReference type="SMART" id="SM00388">
    <property type="entry name" value="HisKA"/>
    <property type="match status" value="1"/>
</dbReference>
<keyword evidence="5" id="KW-0997">Cell inner membrane</keyword>
<dbReference type="InterPro" id="IPR008207">
    <property type="entry name" value="Sig_transdc_His_kin_Hpt_dom"/>
</dbReference>
<dbReference type="Pfam" id="PF02518">
    <property type="entry name" value="HATPase_c"/>
    <property type="match status" value="1"/>
</dbReference>
<keyword evidence="23" id="KW-1185">Reference proteome</keyword>
<evidence type="ECO:0000256" key="17">
    <source>
        <dbReference type="PROSITE-ProRule" id="PRU00169"/>
    </source>
</evidence>
<dbReference type="InterPro" id="IPR005467">
    <property type="entry name" value="His_kinase_dom"/>
</dbReference>
<keyword evidence="6 17" id="KW-0597">Phosphoprotein</keyword>
<dbReference type="SUPFAM" id="SSF55874">
    <property type="entry name" value="ATPase domain of HSP90 chaperone/DNA topoisomerase II/histidine kinase"/>
    <property type="match status" value="1"/>
</dbReference>
<dbReference type="RefSeq" id="WP_285148975.1">
    <property type="nucleotide sequence ID" value="NZ_JASSOM010000009.1"/>
</dbReference>
<evidence type="ECO:0000256" key="16">
    <source>
        <dbReference type="PROSITE-ProRule" id="PRU00110"/>
    </source>
</evidence>
<evidence type="ECO:0000256" key="9">
    <source>
        <dbReference type="ARBA" id="ARBA00022729"/>
    </source>
</evidence>
<dbReference type="Pfam" id="PF00497">
    <property type="entry name" value="SBP_bac_3"/>
    <property type="match status" value="2"/>
</dbReference>
<dbReference type="SUPFAM" id="SSF47384">
    <property type="entry name" value="Homodimeric domain of signal transducing histidine kinase"/>
    <property type="match status" value="1"/>
</dbReference>
<protein>
    <recommendedName>
        <fullName evidence="3">histidine kinase</fullName>
        <ecNumber evidence="3">2.7.13.3</ecNumber>
    </recommendedName>
</protein>
<keyword evidence="12" id="KW-0067">ATP-binding</keyword>
<evidence type="ECO:0000313" key="23">
    <source>
        <dbReference type="Proteomes" id="UP001223214"/>
    </source>
</evidence>
<evidence type="ECO:0000256" key="8">
    <source>
        <dbReference type="ARBA" id="ARBA00022692"/>
    </source>
</evidence>
<dbReference type="InterPro" id="IPR036641">
    <property type="entry name" value="HPT_dom_sf"/>
</dbReference>
<dbReference type="CDD" id="cd00082">
    <property type="entry name" value="HisKA"/>
    <property type="match status" value="1"/>
</dbReference>
<keyword evidence="13 18" id="KW-1133">Transmembrane helix</keyword>
<evidence type="ECO:0000256" key="11">
    <source>
        <dbReference type="ARBA" id="ARBA00022777"/>
    </source>
</evidence>
<dbReference type="CDD" id="cd13707">
    <property type="entry name" value="PBP2_BvgS_D2"/>
    <property type="match status" value="1"/>
</dbReference>
<dbReference type="Gene3D" id="3.40.50.2300">
    <property type="match status" value="1"/>
</dbReference>
<feature type="domain" description="Response regulatory" evidence="20">
    <location>
        <begin position="971"/>
        <end position="1085"/>
    </location>
</feature>
<dbReference type="Gene3D" id="1.20.120.160">
    <property type="entry name" value="HPT domain"/>
    <property type="match status" value="1"/>
</dbReference>
<reference evidence="22 23" key="1">
    <citation type="submission" date="2023-06" db="EMBL/GenBank/DDBJ databases">
        <title>Identification and characterization of antibiotic-resistant Gram-negative bacteria.</title>
        <authorList>
            <person name="Cho G.-S."/>
            <person name="Lee J."/>
            <person name="Tai E."/>
            <person name="Jeong S."/>
            <person name="Kim I."/>
            <person name="Kim B.-E."/>
            <person name="Jeong M.-I."/>
            <person name="Oh K.-K."/>
            <person name="Franz C.M.A.P."/>
        </authorList>
    </citation>
    <scope>NUCLEOTIDE SEQUENCE [LARGE SCALE GENOMIC DNA]</scope>
    <source>
        <strain evidence="22 23">V106_12</strain>
    </source>
</reference>
<dbReference type="SUPFAM" id="SSF55785">
    <property type="entry name" value="PYP-like sensor domain (PAS domain)"/>
    <property type="match status" value="1"/>
</dbReference>
<dbReference type="InterPro" id="IPR003661">
    <property type="entry name" value="HisK_dim/P_dom"/>
</dbReference>
<dbReference type="SUPFAM" id="SSF47226">
    <property type="entry name" value="Histidine-containing phosphotransfer domain, HPT domain"/>
    <property type="match status" value="1"/>
</dbReference>
<evidence type="ECO:0000259" key="21">
    <source>
        <dbReference type="PROSITE" id="PS50894"/>
    </source>
</evidence>
<dbReference type="CDD" id="cd13705">
    <property type="entry name" value="PBP2_BvgS_D1"/>
    <property type="match status" value="1"/>
</dbReference>
<dbReference type="GO" id="GO:0005524">
    <property type="term" value="F:ATP binding"/>
    <property type="evidence" value="ECO:0007669"/>
    <property type="project" value="UniProtKB-KW"/>
</dbReference>
<evidence type="ECO:0000256" key="13">
    <source>
        <dbReference type="ARBA" id="ARBA00022989"/>
    </source>
</evidence>
<keyword evidence="8 18" id="KW-0812">Transmembrane</keyword>
<evidence type="ECO:0000256" key="2">
    <source>
        <dbReference type="ARBA" id="ARBA00004429"/>
    </source>
</evidence>
<dbReference type="SUPFAM" id="SSF52172">
    <property type="entry name" value="CheY-like"/>
    <property type="match status" value="1"/>
</dbReference>
<dbReference type="PRINTS" id="PR00344">
    <property type="entry name" value="BCTRLSENSOR"/>
</dbReference>
<dbReference type="PROSITE" id="PS50894">
    <property type="entry name" value="HPT"/>
    <property type="match status" value="1"/>
</dbReference>
<evidence type="ECO:0000256" key="6">
    <source>
        <dbReference type="ARBA" id="ARBA00022553"/>
    </source>
</evidence>
<keyword evidence="7" id="KW-0808">Transferase</keyword>
<evidence type="ECO:0000256" key="5">
    <source>
        <dbReference type="ARBA" id="ARBA00022519"/>
    </source>
</evidence>